<feature type="signal peptide" evidence="6">
    <location>
        <begin position="1"/>
        <end position="22"/>
    </location>
</feature>
<evidence type="ECO:0000256" key="1">
    <source>
        <dbReference type="ARBA" id="ARBA00004196"/>
    </source>
</evidence>
<sequence length="360" mass="41532">MKTMRILLLLCLFAIGCRSQQTVETTFYLEANSEKIKTITISKYDYNKEKMVEWKSIADINANEPRNESIQFMEPSIYGVKLNTGKEMRIAVERSGQINLQLGDGIVLDSEAASELNFNRSIDSLNNEFFAGMIQDFDKAMKENDQKRIAELEKKKDRVLIEFIEAMENLVREMGPSAKAYDALGYFDLYKNNGFFKEMLKRFKIEYPSSGMSKSLQKRIRKADLLAIGSKMENFKALNKKGALINLTDFRGSYVLVDFWASWCRPCRVENPKLSELYKNTKHIKFDIVGISIDANEEHWNNAIEKDGLEWSQILDTDQTVFKQYLLSSLPANFLLDPEGRIISKNITAEKLKIQLKELR</sequence>
<dbReference type="InterPro" id="IPR000866">
    <property type="entry name" value="AhpC/TSA"/>
</dbReference>
<dbReference type="AlphaFoldDB" id="A0A285MU90"/>
<evidence type="ECO:0000256" key="2">
    <source>
        <dbReference type="ARBA" id="ARBA00022748"/>
    </source>
</evidence>
<keyword evidence="4" id="KW-0676">Redox-active center</keyword>
<evidence type="ECO:0000256" key="4">
    <source>
        <dbReference type="ARBA" id="ARBA00023284"/>
    </source>
</evidence>
<keyword evidence="5" id="KW-0175">Coiled coil</keyword>
<keyword evidence="3" id="KW-1015">Disulfide bond</keyword>
<dbReference type="OrthoDB" id="1069091at2"/>
<dbReference type="SUPFAM" id="SSF52833">
    <property type="entry name" value="Thioredoxin-like"/>
    <property type="match status" value="1"/>
</dbReference>
<proteinExistence type="predicted"/>
<dbReference type="InterPro" id="IPR013766">
    <property type="entry name" value="Thioredoxin_domain"/>
</dbReference>
<keyword evidence="9" id="KW-1185">Reference proteome</keyword>
<dbReference type="Proteomes" id="UP000219048">
    <property type="component" value="Unassembled WGS sequence"/>
</dbReference>
<evidence type="ECO:0000259" key="7">
    <source>
        <dbReference type="PROSITE" id="PS51352"/>
    </source>
</evidence>
<evidence type="ECO:0000256" key="5">
    <source>
        <dbReference type="SAM" id="Coils"/>
    </source>
</evidence>
<comment type="subcellular location">
    <subcellularLocation>
        <location evidence="1">Cell envelope</location>
    </subcellularLocation>
</comment>
<dbReference type="PANTHER" id="PTHR42852:SF6">
    <property type="entry name" value="THIOL:DISULFIDE INTERCHANGE PROTEIN DSBE"/>
    <property type="match status" value="1"/>
</dbReference>
<evidence type="ECO:0000313" key="9">
    <source>
        <dbReference type="Proteomes" id="UP000219048"/>
    </source>
</evidence>
<keyword evidence="2" id="KW-0201">Cytochrome c-type biogenesis</keyword>
<dbReference type="InterPro" id="IPR036249">
    <property type="entry name" value="Thioredoxin-like_sf"/>
</dbReference>
<dbReference type="PROSITE" id="PS51257">
    <property type="entry name" value="PROKAR_LIPOPROTEIN"/>
    <property type="match status" value="1"/>
</dbReference>
<gene>
    <name evidence="8" type="ORF">SAMN06265377_2586</name>
</gene>
<organism evidence="8 9">
    <name type="scientific">Flagellimonas pacifica</name>
    <dbReference type="NCBI Taxonomy" id="1247520"/>
    <lineage>
        <taxon>Bacteria</taxon>
        <taxon>Pseudomonadati</taxon>
        <taxon>Bacteroidota</taxon>
        <taxon>Flavobacteriia</taxon>
        <taxon>Flavobacteriales</taxon>
        <taxon>Flavobacteriaceae</taxon>
        <taxon>Flagellimonas</taxon>
    </lineage>
</organism>
<dbReference type="GO" id="GO:0016491">
    <property type="term" value="F:oxidoreductase activity"/>
    <property type="evidence" value="ECO:0007669"/>
    <property type="project" value="InterPro"/>
</dbReference>
<dbReference type="GO" id="GO:0016209">
    <property type="term" value="F:antioxidant activity"/>
    <property type="evidence" value="ECO:0007669"/>
    <property type="project" value="InterPro"/>
</dbReference>
<dbReference type="GO" id="GO:0030313">
    <property type="term" value="C:cell envelope"/>
    <property type="evidence" value="ECO:0007669"/>
    <property type="project" value="UniProtKB-SubCell"/>
</dbReference>
<accession>A0A285MU90</accession>
<dbReference type="GO" id="GO:0017004">
    <property type="term" value="P:cytochrome complex assembly"/>
    <property type="evidence" value="ECO:0007669"/>
    <property type="project" value="UniProtKB-KW"/>
</dbReference>
<feature type="domain" description="Thioredoxin" evidence="7">
    <location>
        <begin position="226"/>
        <end position="360"/>
    </location>
</feature>
<dbReference type="EMBL" id="OBEH01000004">
    <property type="protein sequence ID" value="SNZ00760.1"/>
    <property type="molecule type" value="Genomic_DNA"/>
</dbReference>
<dbReference type="CDD" id="cd02966">
    <property type="entry name" value="TlpA_like_family"/>
    <property type="match status" value="1"/>
</dbReference>
<reference evidence="9" key="1">
    <citation type="submission" date="2017-09" db="EMBL/GenBank/DDBJ databases">
        <authorList>
            <person name="Varghese N."/>
            <person name="Submissions S."/>
        </authorList>
    </citation>
    <scope>NUCLEOTIDE SEQUENCE [LARGE SCALE GENOMIC DNA]</scope>
    <source>
        <strain evidence="9">DSM 25885</strain>
    </source>
</reference>
<evidence type="ECO:0000256" key="6">
    <source>
        <dbReference type="SAM" id="SignalP"/>
    </source>
</evidence>
<keyword evidence="6" id="KW-0732">Signal</keyword>
<dbReference type="Pfam" id="PF00578">
    <property type="entry name" value="AhpC-TSA"/>
    <property type="match status" value="1"/>
</dbReference>
<dbReference type="InterPro" id="IPR050553">
    <property type="entry name" value="Thioredoxin_ResA/DsbE_sf"/>
</dbReference>
<dbReference type="PANTHER" id="PTHR42852">
    <property type="entry name" value="THIOL:DISULFIDE INTERCHANGE PROTEIN DSBE"/>
    <property type="match status" value="1"/>
</dbReference>
<feature type="coiled-coil region" evidence="5">
    <location>
        <begin position="142"/>
        <end position="169"/>
    </location>
</feature>
<evidence type="ECO:0000313" key="8">
    <source>
        <dbReference type="EMBL" id="SNZ00760.1"/>
    </source>
</evidence>
<name>A0A285MU90_9FLAO</name>
<evidence type="ECO:0000256" key="3">
    <source>
        <dbReference type="ARBA" id="ARBA00023157"/>
    </source>
</evidence>
<dbReference type="Gene3D" id="3.40.30.10">
    <property type="entry name" value="Glutaredoxin"/>
    <property type="match status" value="1"/>
</dbReference>
<dbReference type="PROSITE" id="PS51352">
    <property type="entry name" value="THIOREDOXIN_2"/>
    <property type="match status" value="1"/>
</dbReference>
<feature type="chain" id="PRO_5013239010" evidence="6">
    <location>
        <begin position="23"/>
        <end position="360"/>
    </location>
</feature>
<protein>
    <submittedName>
        <fullName evidence="8">Peroxiredoxin</fullName>
    </submittedName>
</protein>